<feature type="region of interest" description="Disordered" evidence="1">
    <location>
        <begin position="1"/>
        <end position="25"/>
    </location>
</feature>
<dbReference type="Pfam" id="PF01636">
    <property type="entry name" value="APH"/>
    <property type="match status" value="1"/>
</dbReference>
<evidence type="ECO:0000313" key="4">
    <source>
        <dbReference type="Proteomes" id="UP000326757"/>
    </source>
</evidence>
<feature type="compositionally biased region" description="Polar residues" evidence="1">
    <location>
        <begin position="16"/>
        <end position="25"/>
    </location>
</feature>
<dbReference type="AlphaFoldDB" id="A0A5N6JUF6"/>
<evidence type="ECO:0000259" key="2">
    <source>
        <dbReference type="Pfam" id="PF01636"/>
    </source>
</evidence>
<organism evidence="3 4">
    <name type="scientific">Monilinia laxa</name>
    <name type="common">Brown rot fungus</name>
    <name type="synonym">Sclerotinia laxa</name>
    <dbReference type="NCBI Taxonomy" id="61186"/>
    <lineage>
        <taxon>Eukaryota</taxon>
        <taxon>Fungi</taxon>
        <taxon>Dikarya</taxon>
        <taxon>Ascomycota</taxon>
        <taxon>Pezizomycotina</taxon>
        <taxon>Leotiomycetes</taxon>
        <taxon>Helotiales</taxon>
        <taxon>Sclerotiniaceae</taxon>
        <taxon>Monilinia</taxon>
    </lineage>
</organism>
<dbReference type="InterPro" id="IPR002575">
    <property type="entry name" value="Aminoglycoside_PTrfase"/>
</dbReference>
<dbReference type="PANTHER" id="PTHR21310">
    <property type="entry name" value="AMINOGLYCOSIDE PHOSPHOTRANSFERASE-RELATED-RELATED"/>
    <property type="match status" value="1"/>
</dbReference>
<gene>
    <name evidence="3" type="ORF">EYC80_007969</name>
</gene>
<protein>
    <recommendedName>
        <fullName evidence="2">Aminoglycoside phosphotransferase domain-containing protein</fullName>
    </recommendedName>
</protein>
<dbReference type="InterPro" id="IPR011009">
    <property type="entry name" value="Kinase-like_dom_sf"/>
</dbReference>
<dbReference type="Gene3D" id="3.90.1200.10">
    <property type="match status" value="1"/>
</dbReference>
<dbReference type="SUPFAM" id="SSF56112">
    <property type="entry name" value="Protein kinase-like (PK-like)"/>
    <property type="match status" value="1"/>
</dbReference>
<proteinExistence type="predicted"/>
<dbReference type="PANTHER" id="PTHR21310:SF39">
    <property type="entry name" value="AMINOGLYCOSIDE PHOSPHOTRANSFERASE DOMAIN-CONTAINING PROTEIN"/>
    <property type="match status" value="1"/>
</dbReference>
<dbReference type="EMBL" id="VIGI01000013">
    <property type="protein sequence ID" value="KAB8292227.1"/>
    <property type="molecule type" value="Genomic_DNA"/>
</dbReference>
<evidence type="ECO:0000256" key="1">
    <source>
        <dbReference type="SAM" id="MobiDB-lite"/>
    </source>
</evidence>
<dbReference type="InterPro" id="IPR051678">
    <property type="entry name" value="AGP_Transferase"/>
</dbReference>
<dbReference type="OrthoDB" id="2906425at2759"/>
<reference evidence="3 4" key="1">
    <citation type="submission" date="2019-06" db="EMBL/GenBank/DDBJ databases">
        <title>Genome Sequence of the Brown Rot Fungal Pathogen Monilinia laxa.</title>
        <authorList>
            <person name="De Miccolis Angelini R.M."/>
            <person name="Landi L."/>
            <person name="Abate D."/>
            <person name="Pollastro S."/>
            <person name="Romanazzi G."/>
            <person name="Faretra F."/>
        </authorList>
    </citation>
    <scope>NUCLEOTIDE SEQUENCE [LARGE SCALE GENOMIC DNA]</scope>
    <source>
        <strain evidence="3 4">Mlax316</strain>
    </source>
</reference>
<name>A0A5N6JUF6_MONLA</name>
<comment type="caution">
    <text evidence="3">The sequence shown here is derived from an EMBL/GenBank/DDBJ whole genome shotgun (WGS) entry which is preliminary data.</text>
</comment>
<sequence length="322" mass="37066">MDNPADEIQSTRHTQELSPTSKQSTFDTEDVIFRDEFHCVMHEFTTKMFRKTSRHSQYINVPNSPPRVLKRSFNHERITNEVNAVKLVSEHTTIPVSRLLDHGINPDGTRYLVAELITGVPLTNVLGAGCLQVFGQKHDDSTKELCTTCERTAYSIAVKFIEEIVLPQLSNMKKSHERGIDGFVMPPVWLSMDRISPWKEKECRLSTRPLDTPEYVFMHGDLAEHNILIDVRAFEVCALVDWEYAGYFPVGMDRWPGVLDRFVYDHVADDLAWLIEDYLAEDYLEACDQLEDREELHLLVKSGRVPSPERLRESIAMKVSQK</sequence>
<accession>A0A5N6JUF6</accession>
<feature type="domain" description="Aminoglycoside phosphotransferase" evidence="2">
    <location>
        <begin position="201"/>
        <end position="258"/>
    </location>
</feature>
<evidence type="ECO:0000313" key="3">
    <source>
        <dbReference type="EMBL" id="KAB8292227.1"/>
    </source>
</evidence>
<dbReference type="Proteomes" id="UP000326757">
    <property type="component" value="Unassembled WGS sequence"/>
</dbReference>
<keyword evidence="4" id="KW-1185">Reference proteome</keyword>